<evidence type="ECO:0000256" key="1">
    <source>
        <dbReference type="PIRSR" id="PIRSR601310-1"/>
    </source>
</evidence>
<dbReference type="GO" id="GO:0004081">
    <property type="term" value="F:bis(5'-nucleosyl)-tetraphosphatase (asymmetrical) activity"/>
    <property type="evidence" value="ECO:0007669"/>
    <property type="project" value="UniProtKB-EC"/>
</dbReference>
<dbReference type="STRING" id="72359.L7JU97"/>
<keyword evidence="6" id="KW-1185">Reference proteome</keyword>
<dbReference type="SUPFAM" id="SSF54197">
    <property type="entry name" value="HIT-like"/>
    <property type="match status" value="1"/>
</dbReference>
<dbReference type="Gene3D" id="3.30.428.10">
    <property type="entry name" value="HIT-like"/>
    <property type="match status" value="1"/>
</dbReference>
<dbReference type="HOGENOM" id="CLU_056776_3_0_1"/>
<reference evidence="5 6" key="1">
    <citation type="journal article" date="2012" name="PLoS Pathog.">
        <title>The genome of the obligate intracellular parasite Trachipleistophora hominis: new insights into microsporidian genome dynamics and reductive evolution.</title>
        <authorList>
            <person name="Heinz E."/>
            <person name="Williams T.A."/>
            <person name="Nakjang S."/>
            <person name="Noel C.J."/>
            <person name="Swan D.C."/>
            <person name="Goldberg A.V."/>
            <person name="Harris S.R."/>
            <person name="Weinmaier T."/>
            <person name="Markert S."/>
            <person name="Becher D."/>
            <person name="Bernhardt J."/>
            <person name="Dagan T."/>
            <person name="Hacker C."/>
            <person name="Lucocq J.M."/>
            <person name="Schweder T."/>
            <person name="Rattei T."/>
            <person name="Hall N."/>
            <person name="Hirt R.P."/>
            <person name="Embley T.M."/>
        </authorList>
    </citation>
    <scope>NUCLEOTIDE SEQUENCE [LARGE SCALE GENOMIC DNA]</scope>
</reference>
<evidence type="ECO:0000256" key="2">
    <source>
        <dbReference type="PIRSR" id="PIRSR601310-3"/>
    </source>
</evidence>
<dbReference type="Pfam" id="PF01230">
    <property type="entry name" value="HIT"/>
    <property type="match status" value="1"/>
</dbReference>
<dbReference type="GO" id="GO:0009117">
    <property type="term" value="P:nucleotide metabolic process"/>
    <property type="evidence" value="ECO:0007669"/>
    <property type="project" value="TreeGrafter"/>
</dbReference>
<dbReference type="GO" id="GO:0047710">
    <property type="term" value="F:bis(5'-adenosyl)-triphosphatase activity"/>
    <property type="evidence" value="ECO:0007669"/>
    <property type="project" value="UniProtKB-EC"/>
</dbReference>
<dbReference type="PANTHER" id="PTHR46648:SF1">
    <property type="entry name" value="ADENOSINE 5'-MONOPHOSPHORAMIDASE HNT1"/>
    <property type="match status" value="1"/>
</dbReference>
<evidence type="ECO:0000259" key="4">
    <source>
        <dbReference type="PROSITE" id="PS51084"/>
    </source>
</evidence>
<dbReference type="OrthoDB" id="672793at2759"/>
<feature type="active site" description="Tele-AMP-histidine intermediate" evidence="1">
    <location>
        <position position="92"/>
    </location>
</feature>
<feature type="short sequence motif" description="Histidine triad motif" evidence="2 3">
    <location>
        <begin position="90"/>
        <end position="94"/>
    </location>
</feature>
<proteinExistence type="predicted"/>
<dbReference type="Proteomes" id="UP000011185">
    <property type="component" value="Unassembled WGS sequence"/>
</dbReference>
<dbReference type="PANTHER" id="PTHR46648">
    <property type="entry name" value="HIT FAMILY PROTEIN 1"/>
    <property type="match status" value="1"/>
</dbReference>
<dbReference type="InParanoid" id="L7JU97"/>
<accession>L7JU97</accession>
<sequence length="134" mass="15738">MDDKCVFCKIYTQNMNVLYKDARVFVILDIRPLSQGHLLVIPIKHGEFLYENDEEDVSHAMRTIWKIVRVLGIKKFNILQNNGHIQSVPHVHFHIVPYVDQVNCLKVDWKVVDVPSDYVQKNVARLKEELKELN</sequence>
<dbReference type="EMBL" id="JH993997">
    <property type="protein sequence ID" value="ELQ75053.1"/>
    <property type="molecule type" value="Genomic_DNA"/>
</dbReference>
<dbReference type="EC" id="3.6.1.29" evidence="5"/>
<name>L7JU97_TRAHO</name>
<dbReference type="PROSITE" id="PS51084">
    <property type="entry name" value="HIT_2"/>
    <property type="match status" value="1"/>
</dbReference>
<protein>
    <submittedName>
        <fullName evidence="5">Zinc-binding protein of the histidine triad (HIT) family</fullName>
        <ecNumber evidence="5">3.6.1.17</ecNumber>
        <ecNumber evidence="5">3.6.1.29</ecNumber>
    </submittedName>
</protein>
<evidence type="ECO:0000313" key="6">
    <source>
        <dbReference type="Proteomes" id="UP000011185"/>
    </source>
</evidence>
<dbReference type="OMA" id="YHAEFMH"/>
<organism evidence="5 6">
    <name type="scientific">Trachipleistophora hominis</name>
    <name type="common">Microsporidian parasite</name>
    <dbReference type="NCBI Taxonomy" id="72359"/>
    <lineage>
        <taxon>Eukaryota</taxon>
        <taxon>Fungi</taxon>
        <taxon>Fungi incertae sedis</taxon>
        <taxon>Microsporidia</taxon>
        <taxon>Pleistophoridae</taxon>
        <taxon>Trachipleistophora</taxon>
    </lineage>
</organism>
<dbReference type="PRINTS" id="PR00332">
    <property type="entry name" value="HISTRIAD"/>
</dbReference>
<dbReference type="EC" id="3.6.1.17" evidence="5"/>
<evidence type="ECO:0000313" key="5">
    <source>
        <dbReference type="EMBL" id="ELQ75053.1"/>
    </source>
</evidence>
<evidence type="ECO:0000256" key="3">
    <source>
        <dbReference type="PROSITE-ProRule" id="PRU00464"/>
    </source>
</evidence>
<feature type="domain" description="HIT" evidence="4">
    <location>
        <begin position="6"/>
        <end position="105"/>
    </location>
</feature>
<dbReference type="VEuPathDB" id="MicrosporidiaDB:THOM_2033"/>
<dbReference type="FunCoup" id="L7JU97">
    <property type="interactions" value="75"/>
</dbReference>
<dbReference type="InterPro" id="IPR011146">
    <property type="entry name" value="HIT-like"/>
</dbReference>
<dbReference type="AlphaFoldDB" id="L7JU97"/>
<keyword evidence="5" id="KW-0378">Hydrolase</keyword>
<gene>
    <name evidence="5" type="ORF">THOM_2033</name>
</gene>
<dbReference type="InterPro" id="IPR036265">
    <property type="entry name" value="HIT-like_sf"/>
</dbReference>
<dbReference type="InterPro" id="IPR001310">
    <property type="entry name" value="Histidine_triad_HIT"/>
</dbReference>